<dbReference type="EMBL" id="JASBWT010000001">
    <property type="protein sequence ID" value="KAJ9108767.1"/>
    <property type="molecule type" value="Genomic_DNA"/>
</dbReference>
<gene>
    <name evidence="1" type="ORF">QFC21_000087</name>
</gene>
<name>A0ACC2WE43_9TREE</name>
<organism evidence="1 2">
    <name type="scientific">Naganishia friedmannii</name>
    <dbReference type="NCBI Taxonomy" id="89922"/>
    <lineage>
        <taxon>Eukaryota</taxon>
        <taxon>Fungi</taxon>
        <taxon>Dikarya</taxon>
        <taxon>Basidiomycota</taxon>
        <taxon>Agaricomycotina</taxon>
        <taxon>Tremellomycetes</taxon>
        <taxon>Filobasidiales</taxon>
        <taxon>Filobasidiaceae</taxon>
        <taxon>Naganishia</taxon>
    </lineage>
</organism>
<accession>A0ACC2WE43</accession>
<comment type="caution">
    <text evidence="1">The sequence shown here is derived from an EMBL/GenBank/DDBJ whole genome shotgun (WGS) entry which is preliminary data.</text>
</comment>
<evidence type="ECO:0000313" key="1">
    <source>
        <dbReference type="EMBL" id="KAJ9108767.1"/>
    </source>
</evidence>
<reference evidence="1" key="1">
    <citation type="submission" date="2023-04" db="EMBL/GenBank/DDBJ databases">
        <title>Draft Genome sequencing of Naganishia species isolated from polar environments using Oxford Nanopore Technology.</title>
        <authorList>
            <person name="Leo P."/>
            <person name="Venkateswaran K."/>
        </authorList>
    </citation>
    <scope>NUCLEOTIDE SEQUENCE</scope>
    <source>
        <strain evidence="1">MNA-CCFEE 5423</strain>
    </source>
</reference>
<keyword evidence="2" id="KW-1185">Reference proteome</keyword>
<sequence>MAFPLLRPHRTSFSESIVVSDVPTTTSLMGRKRTNQAAGLSDVPVEDDVNDVAGYDDTANPTGAMKKAGGEKAVDGDDLRQSRRISGTGRRRSSAKGARKEGESPTASSTPPKGHTIAESNVEDKAYVLVQIKEPDSAQQSCTATTLHTSELEIPPDETASTYLETSSSDRTVHPSIDMQGAEEISATVSVSGTVEEGVNDPSNRERSFSEPELESEKVWGMPDWAAELDEVVPGVKVTSIHDATKVLLDYHQMDTPTSVLFPWLHGIGDGPLGANGPLEQFFGNPSLTPPRYRGLCVLKARSVTGASEHSPSVESMQPLRSSSSASKSDNDSWEGQRAASNDAAPTHSASPFTSRDRAASTSTYLSNMSSATWASTDSSEPSLYSIRSSPQSVTTVGTDGGGTSPENSFSLVDSMSFTEDIDRHEGNAAGQPVEVAMHPTCSKRTLGIDTSSRNGTSLGNGVTLAALQTSMQLNDVEMDLDVDMDGEVELQIPSSISHDSISLAGTRTPQTSPPPTPQAPLSAHPTEENSILRTASGKGRVRSASPTPANNAAPKCLSELLIRADSERNGHSARDDSPVEHVEWAHNVHYADLLRDPQAAESQSSTWQNRAMLVNAIKTEDILDLDVDAAQGVFKKPDLGGEVSLRNLRIQEIKYGSVADLLLYSEEGLSADSAHNLRDPLIRTAFSDDFQSAEELSAHGVHPPSENENGLMIQDLPDEAEGQAYFADDLLVQLRDREQWQNDHLRERPIMYNVVVIKESFAEIQRLYPELVGIDANGVIQPSRDLWLKEAEESIKLAGASELGENIWAHDLADIPTESTAHTLKQVLTRRIKPKRSLRHPIAPSRSQHLPPDDEPIYLEIASSSRARQCMQNSHDILANRLIVLADAIYALTNPRGTKANPVRTLVFCDDGYTETSVFALTYLMVSRKLSLKEAYLHLQLTCKRSFFVYQFDVPFLSVIERKLASRNVAFKNCAAVRPSSPLSKWKTFGLSSGKSASVEKKPDNHLAETSVTTSVESWNNSDRFDGSLPSRILHHVYLGNIAHAMNSEMLKDLGITHVVSVGETLSAEGTLVHGHYINVSGTSAHVGEVQDVLGDTPIKVLEIQDVKDDGNDPLRPKIAHACEFIHQAGKMGVLIQPNLKFLHELLGWAIETKSTDSTTHPVTNAEIVQRYSWPSLCRDLWLLNKKYLEPGDA</sequence>
<evidence type="ECO:0000313" key="2">
    <source>
        <dbReference type="Proteomes" id="UP001227268"/>
    </source>
</evidence>
<proteinExistence type="predicted"/>
<protein>
    <submittedName>
        <fullName evidence="1">Uncharacterized protein</fullName>
    </submittedName>
</protein>
<dbReference type="Proteomes" id="UP001227268">
    <property type="component" value="Unassembled WGS sequence"/>
</dbReference>